<sequence length="135" mass="14622">MAQAQGTVDSGPLSSTAAAAVALRPDYMHRFRASVGKPIISEVLRSTIGNTKYVAEDMAELSRSIGERIVERLVAEPGMERYKFVANVSVFQNNGQGARMGIGATWDPESDAAVQETFTNESIRCVAVVFAVYVY</sequence>
<dbReference type="EMBL" id="JANBVB010003473">
    <property type="protein sequence ID" value="KAJ2878731.1"/>
    <property type="molecule type" value="Genomic_DNA"/>
</dbReference>
<reference evidence="1" key="1">
    <citation type="submission" date="2022-07" db="EMBL/GenBank/DDBJ databases">
        <title>Phylogenomic reconstructions and comparative analyses of Kickxellomycotina fungi.</title>
        <authorList>
            <person name="Reynolds N.K."/>
            <person name="Stajich J.E."/>
            <person name="Barry K."/>
            <person name="Grigoriev I.V."/>
            <person name="Crous P."/>
            <person name="Smith M.E."/>
        </authorList>
    </citation>
    <scope>NUCLEOTIDE SEQUENCE</scope>
    <source>
        <strain evidence="1">CBS 190363</strain>
    </source>
</reference>
<gene>
    <name evidence="1" type="ORF">IWW38_006254</name>
</gene>
<keyword evidence="2" id="KW-1185">Reference proteome</keyword>
<evidence type="ECO:0000313" key="1">
    <source>
        <dbReference type="EMBL" id="KAJ2878731.1"/>
    </source>
</evidence>
<proteinExistence type="predicted"/>
<protein>
    <submittedName>
        <fullName evidence="1">Uncharacterized protein</fullName>
    </submittedName>
</protein>
<organism evidence="1 2">
    <name type="scientific">Coemansia aciculifera</name>
    <dbReference type="NCBI Taxonomy" id="417176"/>
    <lineage>
        <taxon>Eukaryota</taxon>
        <taxon>Fungi</taxon>
        <taxon>Fungi incertae sedis</taxon>
        <taxon>Zoopagomycota</taxon>
        <taxon>Kickxellomycotina</taxon>
        <taxon>Kickxellomycetes</taxon>
        <taxon>Kickxellales</taxon>
        <taxon>Kickxellaceae</taxon>
        <taxon>Coemansia</taxon>
    </lineage>
</organism>
<comment type="caution">
    <text evidence="1">The sequence shown here is derived from an EMBL/GenBank/DDBJ whole genome shotgun (WGS) entry which is preliminary data.</text>
</comment>
<accession>A0ACC1LU59</accession>
<dbReference type="Proteomes" id="UP001139981">
    <property type="component" value="Unassembled WGS sequence"/>
</dbReference>
<name>A0ACC1LU59_9FUNG</name>
<evidence type="ECO:0000313" key="2">
    <source>
        <dbReference type="Proteomes" id="UP001139981"/>
    </source>
</evidence>